<accession>A0A6H5HPJ1</accession>
<protein>
    <submittedName>
        <fullName evidence="1">Uncharacterized protein</fullName>
    </submittedName>
</protein>
<keyword evidence="2" id="KW-1185">Reference proteome</keyword>
<proteinExistence type="predicted"/>
<dbReference type="OrthoDB" id="5984008at2759"/>
<gene>
    <name evidence="1" type="ORF">NTEN_LOCUS20626</name>
</gene>
<dbReference type="Proteomes" id="UP000479000">
    <property type="component" value="Unassembled WGS sequence"/>
</dbReference>
<dbReference type="AlphaFoldDB" id="A0A6H5HPJ1"/>
<reference evidence="1 2" key="1">
    <citation type="submission" date="2020-02" db="EMBL/GenBank/DDBJ databases">
        <authorList>
            <person name="Ferguson B K."/>
        </authorList>
    </citation>
    <scope>NUCLEOTIDE SEQUENCE [LARGE SCALE GENOMIC DNA]</scope>
</reference>
<feature type="non-terminal residue" evidence="1">
    <location>
        <position position="261"/>
    </location>
</feature>
<organism evidence="1 2">
    <name type="scientific">Nesidiocoris tenuis</name>
    <dbReference type="NCBI Taxonomy" id="355587"/>
    <lineage>
        <taxon>Eukaryota</taxon>
        <taxon>Metazoa</taxon>
        <taxon>Ecdysozoa</taxon>
        <taxon>Arthropoda</taxon>
        <taxon>Hexapoda</taxon>
        <taxon>Insecta</taxon>
        <taxon>Pterygota</taxon>
        <taxon>Neoptera</taxon>
        <taxon>Paraneoptera</taxon>
        <taxon>Hemiptera</taxon>
        <taxon>Heteroptera</taxon>
        <taxon>Panheteroptera</taxon>
        <taxon>Cimicomorpha</taxon>
        <taxon>Miridae</taxon>
        <taxon>Dicyphina</taxon>
        <taxon>Nesidiocoris</taxon>
    </lineage>
</organism>
<evidence type="ECO:0000313" key="2">
    <source>
        <dbReference type="Proteomes" id="UP000479000"/>
    </source>
</evidence>
<evidence type="ECO:0000313" key="1">
    <source>
        <dbReference type="EMBL" id="CAB0016450.1"/>
    </source>
</evidence>
<name>A0A6H5HPJ1_9HEMI</name>
<sequence>MRFSQFNTCVEWSTLAINASYYVDSNTRKPSKSSFLSKLGFELYCSSSRISSMNFIRNKTLIDWNSIQLIDDIKSTSAAYVDEVYVLMTSMETSEDVISMRLPSGGGKFQMVNWWTRQRGFFRKPLFPQSSDVFRDLRGRTFVIPVLHKPPWYFVSYSNDSIQVEGGRDEKLLTILSEKLNFRNQSQTHNETQTHNRNRNQVKLTVEQKLNLTVKLEVKLSMKQKLSLIIEIEVKLTMKLKLKLIIKIEVKLAMEQKLKLM</sequence>
<dbReference type="EMBL" id="CADCXU010030351">
    <property type="protein sequence ID" value="CAB0016450.1"/>
    <property type="molecule type" value="Genomic_DNA"/>
</dbReference>